<comment type="caution">
    <text evidence="1">The sequence shown here is derived from an EMBL/GenBank/DDBJ whole genome shotgun (WGS) entry which is preliminary data.</text>
</comment>
<name>A0ABR3LA96_9TELE</name>
<gene>
    <name evidence="1" type="ORF">QQF64_020300</name>
</gene>
<keyword evidence="2" id="KW-1185">Reference proteome</keyword>
<dbReference type="EMBL" id="JAYMGO010000023">
    <property type="protein sequence ID" value="KAL1249295.1"/>
    <property type="molecule type" value="Genomic_DNA"/>
</dbReference>
<organism evidence="1 2">
    <name type="scientific">Cirrhinus molitorella</name>
    <name type="common">mud carp</name>
    <dbReference type="NCBI Taxonomy" id="172907"/>
    <lineage>
        <taxon>Eukaryota</taxon>
        <taxon>Metazoa</taxon>
        <taxon>Chordata</taxon>
        <taxon>Craniata</taxon>
        <taxon>Vertebrata</taxon>
        <taxon>Euteleostomi</taxon>
        <taxon>Actinopterygii</taxon>
        <taxon>Neopterygii</taxon>
        <taxon>Teleostei</taxon>
        <taxon>Ostariophysi</taxon>
        <taxon>Cypriniformes</taxon>
        <taxon>Cyprinidae</taxon>
        <taxon>Labeoninae</taxon>
        <taxon>Labeonini</taxon>
        <taxon>Cirrhinus</taxon>
    </lineage>
</organism>
<evidence type="ECO:0000313" key="2">
    <source>
        <dbReference type="Proteomes" id="UP001558613"/>
    </source>
</evidence>
<dbReference type="Proteomes" id="UP001558613">
    <property type="component" value="Unassembled WGS sequence"/>
</dbReference>
<evidence type="ECO:0000313" key="1">
    <source>
        <dbReference type="EMBL" id="KAL1249295.1"/>
    </source>
</evidence>
<sequence>MREKKKVCRQHLSLLQLFRRRQRMERQLTRPVFRTPTRTTHHRCVVTIAHARSGSDSLTVDRFGRNLVVTAQTIFYEEQDLKVPFKE</sequence>
<proteinExistence type="predicted"/>
<reference evidence="1 2" key="1">
    <citation type="submission" date="2023-09" db="EMBL/GenBank/DDBJ databases">
        <authorList>
            <person name="Wang M."/>
        </authorList>
    </citation>
    <scope>NUCLEOTIDE SEQUENCE [LARGE SCALE GENOMIC DNA]</scope>
    <source>
        <strain evidence="1">GT-2023</strain>
        <tissue evidence="1">Liver</tissue>
    </source>
</reference>
<accession>A0ABR3LA96</accession>
<protein>
    <submittedName>
        <fullName evidence="1">Uncharacterized protein</fullName>
    </submittedName>
</protein>